<dbReference type="Proteomes" id="UP000267430">
    <property type="component" value="Unassembled WGS sequence"/>
</dbReference>
<dbReference type="PROSITE" id="PS51257">
    <property type="entry name" value="PROKAR_LIPOPROTEIN"/>
    <property type="match status" value="1"/>
</dbReference>
<protein>
    <recommendedName>
        <fullName evidence="2">YtkA-like domain-containing protein</fullName>
    </recommendedName>
</protein>
<feature type="domain" description="YtkA-like" evidence="2">
    <location>
        <begin position="36"/>
        <end position="116"/>
    </location>
</feature>
<sequence length="141" mass="15764">MIMKRVYLLFFASLLILSACQNKETAEDKEVISNVPDPLTAEISSRGVNSTSKEILLEAIVTQGTKSLDHADEVTFEIRKSGEDNRQLIEADNDGYGKYRIMHTFRDDGKYIVIAHVTAGEQHVMPEKELVIKGGQHSDVN</sequence>
<evidence type="ECO:0000313" key="3">
    <source>
        <dbReference type="EMBL" id="RUQ24248.1"/>
    </source>
</evidence>
<gene>
    <name evidence="3" type="ORF">ELQ35_21825</name>
</gene>
<reference evidence="3 4" key="1">
    <citation type="submission" date="2018-12" db="EMBL/GenBank/DDBJ databases">
        <title>Bacillus chawlae sp. nov., Bacillus glennii sp. nov., and Bacillus saganii sp. nov. Isolated from the Vehicle Assembly Building at Kennedy Space Center where the Viking Spacecraft were Assembled.</title>
        <authorList>
            <person name="Seuylemezian A."/>
            <person name="Vaishampayan P."/>
        </authorList>
    </citation>
    <scope>NUCLEOTIDE SEQUENCE [LARGE SCALE GENOMIC DNA]</scope>
    <source>
        <strain evidence="3 4">L5</strain>
    </source>
</reference>
<dbReference type="EMBL" id="RYZZ01000052">
    <property type="protein sequence ID" value="RUQ24248.1"/>
    <property type="molecule type" value="Genomic_DNA"/>
</dbReference>
<organism evidence="3 4">
    <name type="scientific">Peribacillus cavernae</name>
    <dbReference type="NCBI Taxonomy" id="1674310"/>
    <lineage>
        <taxon>Bacteria</taxon>
        <taxon>Bacillati</taxon>
        <taxon>Bacillota</taxon>
        <taxon>Bacilli</taxon>
        <taxon>Bacillales</taxon>
        <taxon>Bacillaceae</taxon>
        <taxon>Peribacillus</taxon>
    </lineage>
</organism>
<feature type="chain" id="PRO_5038775723" description="YtkA-like domain-containing protein" evidence="1">
    <location>
        <begin position="23"/>
        <end position="141"/>
    </location>
</feature>
<dbReference type="OrthoDB" id="2679563at2"/>
<dbReference type="AlphaFoldDB" id="A0A3S0TVZ7"/>
<evidence type="ECO:0000256" key="1">
    <source>
        <dbReference type="SAM" id="SignalP"/>
    </source>
</evidence>
<feature type="signal peptide" evidence="1">
    <location>
        <begin position="1"/>
        <end position="22"/>
    </location>
</feature>
<evidence type="ECO:0000259" key="2">
    <source>
        <dbReference type="Pfam" id="PF13115"/>
    </source>
</evidence>
<keyword evidence="4" id="KW-1185">Reference proteome</keyword>
<comment type="caution">
    <text evidence="3">The sequence shown here is derived from an EMBL/GenBank/DDBJ whole genome shotgun (WGS) entry which is preliminary data.</text>
</comment>
<dbReference type="Pfam" id="PF13115">
    <property type="entry name" value="YtkA"/>
    <property type="match status" value="1"/>
</dbReference>
<proteinExistence type="predicted"/>
<accession>A0A3S0TVZ7</accession>
<evidence type="ECO:0000313" key="4">
    <source>
        <dbReference type="Proteomes" id="UP000267430"/>
    </source>
</evidence>
<keyword evidence="1" id="KW-0732">Signal</keyword>
<dbReference type="InterPro" id="IPR032693">
    <property type="entry name" value="YtkA-like_dom"/>
</dbReference>
<name>A0A3S0TVZ7_9BACI</name>